<evidence type="ECO:0000313" key="2">
    <source>
        <dbReference type="Proteomes" id="UP000030106"/>
    </source>
</evidence>
<comment type="caution">
    <text evidence="1">The sequence shown here is derived from an EMBL/GenBank/DDBJ whole genome shotgun (WGS) entry which is preliminary data.</text>
</comment>
<gene>
    <name evidence="1" type="ORF">BBAD15_g6223</name>
</gene>
<evidence type="ECO:0000313" key="1">
    <source>
        <dbReference type="EMBL" id="KGQ08443.1"/>
    </source>
</evidence>
<dbReference type="EMBL" id="ANFO01000578">
    <property type="protein sequence ID" value="KGQ08443.1"/>
    <property type="molecule type" value="Genomic_DNA"/>
</dbReference>
<dbReference type="AlphaFoldDB" id="A0A0A2VLD2"/>
<accession>A0A0A2VLD2</accession>
<name>A0A0A2VLD2_BEABA</name>
<dbReference type="STRING" id="1245745.A0A0A2VLD2"/>
<dbReference type="Proteomes" id="UP000030106">
    <property type="component" value="Unassembled WGS sequence"/>
</dbReference>
<dbReference type="HOGENOM" id="CLU_943311_0_0_1"/>
<organism evidence="1 2">
    <name type="scientific">Beauveria bassiana D1-5</name>
    <dbReference type="NCBI Taxonomy" id="1245745"/>
    <lineage>
        <taxon>Eukaryota</taxon>
        <taxon>Fungi</taxon>
        <taxon>Dikarya</taxon>
        <taxon>Ascomycota</taxon>
        <taxon>Pezizomycotina</taxon>
        <taxon>Sordariomycetes</taxon>
        <taxon>Hypocreomycetidae</taxon>
        <taxon>Hypocreales</taxon>
        <taxon>Cordycipitaceae</taxon>
        <taxon>Beauveria</taxon>
    </lineage>
</organism>
<sequence>MASSHLAEVLAEVFGNLEIDEERTRSRVIDEVLIPDLRERRLTLITSDNPCFRPARHLGKKYSIDKTSNRYTNFVRVLRGYKEYPFILLQNPSNFHDQPFEEMKRCSTIDFISTRLRENGLDIDEVPIIDICSLFSDDDLRSMSRQERANAMEDSYQMVEEVLSILRPRLIVVCQCVTEYGRMNSDIWTRANNSLARKLCSSVSEARAERAVRVRHGMLDTWAIKGMHPMRAIHQFNAGNKEEEEIMRALFRDIYSPCRRERAKMALRTLAFIQRQSRVQAEPRKAAIMQSQQIG</sequence>
<dbReference type="eggNOG" id="ENOG502SVQ8">
    <property type="taxonomic scope" value="Eukaryota"/>
</dbReference>
<proteinExistence type="predicted"/>
<reference evidence="1 2" key="1">
    <citation type="submission" date="2012-10" db="EMBL/GenBank/DDBJ databases">
        <title>Genome sequencing and analysis of entomopathogenic fungi Beauveria bassiana D1-5.</title>
        <authorList>
            <person name="Li Q."/>
            <person name="Wang L."/>
            <person name="Zhang Z."/>
            <person name="Wang Q."/>
            <person name="Ren J."/>
            <person name="Wang M."/>
            <person name="Xu W."/>
            <person name="Wang J."/>
            <person name="Lu Y."/>
            <person name="Du Q."/>
            <person name="Sun Z."/>
        </authorList>
    </citation>
    <scope>NUCLEOTIDE SEQUENCE [LARGE SCALE GENOMIC DNA]</scope>
    <source>
        <strain evidence="1 2">D1-5</strain>
    </source>
</reference>
<protein>
    <submittedName>
        <fullName evidence="1">Uncharacterized protein</fullName>
    </submittedName>
</protein>